<feature type="domain" description="BRO1" evidence="1">
    <location>
        <begin position="7"/>
        <end position="370"/>
    </location>
</feature>
<dbReference type="OrthoDB" id="64867at2759"/>
<dbReference type="PANTHER" id="PTHR23030">
    <property type="entry name" value="PCD6 INTERACTING PROTEIN-RELATED"/>
    <property type="match status" value="1"/>
</dbReference>
<dbReference type="EMBL" id="LSYV01000111">
    <property type="protein sequence ID" value="KXZ42912.1"/>
    <property type="molecule type" value="Genomic_DNA"/>
</dbReference>
<protein>
    <recommendedName>
        <fullName evidence="1">BRO1 domain-containing protein</fullName>
    </recommendedName>
</protein>
<keyword evidence="3" id="KW-1185">Reference proteome</keyword>
<dbReference type="Gene3D" id="1.25.40.280">
    <property type="entry name" value="alix/aip1 like domains"/>
    <property type="match status" value="1"/>
</dbReference>
<dbReference type="Proteomes" id="UP000075714">
    <property type="component" value="Unassembled WGS sequence"/>
</dbReference>
<proteinExistence type="predicted"/>
<evidence type="ECO:0000259" key="1">
    <source>
        <dbReference type="PROSITE" id="PS51180"/>
    </source>
</evidence>
<evidence type="ECO:0000313" key="3">
    <source>
        <dbReference type="Proteomes" id="UP000075714"/>
    </source>
</evidence>
<sequence>MPTAQSVMLAIHCKKTDTTDVKTPLLTYIRATYSDREADDAADDVEKVQSLRAEVGLAQSGTQPGVRDTLIKYYRCLNAIETRFPISKEKSAAQVNFAWYDAFRPSRRVVQPNLHYEKAAVLFNLAALSSQAGPLGQLSTEACGLFALLRESESPKTDSPKPMDLTTECAGLLEKLMLTQAQECVYHKAVIDKKSPNVLARLAKQAGTMYDEVERAFAAPSLANYFDKSWAQHVSLKASIYQVEELIQLGQQYRSEDKVNNQIAVLKEAFARLQNTRRIARAISTEMSDSVNRTQVRQFPGSAVRSARSLSRYTESVDGLLRQQFDRLAAATDNARLKLAEWELPDTLKALDARPPSALPEALSRELAEIEAIGGVNHLKGILAEIGELRREVDADLMAAQ</sequence>
<dbReference type="SMART" id="SM01041">
    <property type="entry name" value="BRO1"/>
    <property type="match status" value="1"/>
</dbReference>
<dbReference type="PROSITE" id="PS51180">
    <property type="entry name" value="BRO1"/>
    <property type="match status" value="1"/>
</dbReference>
<dbReference type="InterPro" id="IPR004328">
    <property type="entry name" value="BRO1_dom"/>
</dbReference>
<dbReference type="STRING" id="33097.A0A150FZ84"/>
<dbReference type="InterPro" id="IPR038499">
    <property type="entry name" value="BRO1_sf"/>
</dbReference>
<dbReference type="AlphaFoldDB" id="A0A150FZ84"/>
<dbReference type="GO" id="GO:0005768">
    <property type="term" value="C:endosome"/>
    <property type="evidence" value="ECO:0007669"/>
    <property type="project" value="TreeGrafter"/>
</dbReference>
<dbReference type="PANTHER" id="PTHR23030:SF30">
    <property type="entry name" value="TYROSINE-PROTEIN PHOSPHATASE NON-RECEPTOR TYPE 23"/>
    <property type="match status" value="1"/>
</dbReference>
<organism evidence="2 3">
    <name type="scientific">Gonium pectorale</name>
    <name type="common">Green alga</name>
    <dbReference type="NCBI Taxonomy" id="33097"/>
    <lineage>
        <taxon>Eukaryota</taxon>
        <taxon>Viridiplantae</taxon>
        <taxon>Chlorophyta</taxon>
        <taxon>core chlorophytes</taxon>
        <taxon>Chlorophyceae</taxon>
        <taxon>CS clade</taxon>
        <taxon>Chlamydomonadales</taxon>
        <taxon>Volvocaceae</taxon>
        <taxon>Gonium</taxon>
    </lineage>
</organism>
<comment type="caution">
    <text evidence="2">The sequence shown here is derived from an EMBL/GenBank/DDBJ whole genome shotgun (WGS) entry which is preliminary data.</text>
</comment>
<reference evidence="3" key="1">
    <citation type="journal article" date="2016" name="Nat. Commun.">
        <title>The Gonium pectorale genome demonstrates co-option of cell cycle regulation during the evolution of multicellularity.</title>
        <authorList>
            <person name="Hanschen E.R."/>
            <person name="Marriage T.N."/>
            <person name="Ferris P.J."/>
            <person name="Hamaji T."/>
            <person name="Toyoda A."/>
            <person name="Fujiyama A."/>
            <person name="Neme R."/>
            <person name="Noguchi H."/>
            <person name="Minakuchi Y."/>
            <person name="Suzuki M."/>
            <person name="Kawai-Toyooka H."/>
            <person name="Smith D.R."/>
            <person name="Sparks H."/>
            <person name="Anderson J."/>
            <person name="Bakaric R."/>
            <person name="Luria V."/>
            <person name="Karger A."/>
            <person name="Kirschner M.W."/>
            <person name="Durand P.M."/>
            <person name="Michod R.E."/>
            <person name="Nozaki H."/>
            <person name="Olson B.J."/>
        </authorList>
    </citation>
    <scope>NUCLEOTIDE SEQUENCE [LARGE SCALE GENOMIC DNA]</scope>
    <source>
        <strain evidence="3">NIES-2863</strain>
    </source>
</reference>
<name>A0A150FZ84_GONPE</name>
<accession>A0A150FZ84</accession>
<evidence type="ECO:0000313" key="2">
    <source>
        <dbReference type="EMBL" id="KXZ42912.1"/>
    </source>
</evidence>
<gene>
    <name evidence="2" type="ORF">GPECTOR_111g245</name>
</gene>
<dbReference type="Pfam" id="PF03097">
    <property type="entry name" value="BRO1"/>
    <property type="match status" value="1"/>
</dbReference>
<dbReference type="GO" id="GO:0043328">
    <property type="term" value="P:protein transport to vacuole involved in ubiquitin-dependent protein catabolic process via the multivesicular body sorting pathway"/>
    <property type="evidence" value="ECO:0007669"/>
    <property type="project" value="TreeGrafter"/>
</dbReference>